<proteinExistence type="predicted"/>
<evidence type="ECO:0000313" key="1">
    <source>
        <dbReference type="EMBL" id="GII51290.1"/>
    </source>
</evidence>
<keyword evidence="2" id="KW-1185">Reference proteome</keyword>
<reference evidence="1" key="1">
    <citation type="submission" date="2021-01" db="EMBL/GenBank/DDBJ databases">
        <title>Whole genome shotgun sequence of Planotetraspora silvatica NBRC 100141.</title>
        <authorList>
            <person name="Komaki H."/>
            <person name="Tamura T."/>
        </authorList>
    </citation>
    <scope>NUCLEOTIDE SEQUENCE</scope>
    <source>
        <strain evidence="1">NBRC 100141</strain>
    </source>
</reference>
<name>A0A8J3XSM0_9ACTN</name>
<protein>
    <submittedName>
        <fullName evidence="1">Uncharacterized protein</fullName>
    </submittedName>
</protein>
<accession>A0A8J3XSM0</accession>
<organism evidence="1 2">
    <name type="scientific">Planotetraspora silvatica</name>
    <dbReference type="NCBI Taxonomy" id="234614"/>
    <lineage>
        <taxon>Bacteria</taxon>
        <taxon>Bacillati</taxon>
        <taxon>Actinomycetota</taxon>
        <taxon>Actinomycetes</taxon>
        <taxon>Streptosporangiales</taxon>
        <taxon>Streptosporangiaceae</taxon>
        <taxon>Planotetraspora</taxon>
    </lineage>
</organism>
<dbReference type="EMBL" id="BOOQ01000065">
    <property type="protein sequence ID" value="GII51290.1"/>
    <property type="molecule type" value="Genomic_DNA"/>
</dbReference>
<gene>
    <name evidence="1" type="ORF">Psi02_77140</name>
</gene>
<sequence length="191" mass="22100">MMSEPIRAKIEEAAAQAQAATRNEMEYHQARVLILINSFVRGQNKPFSGLTKLAKLDFLLRYPNFMERLLPNGQESWSEETRPTSMERQAVESRMIRYKYGPWDDRYYPILGALVGRRLAEYVPRSSGLAIRLTVDGRRLARALAAAPEWEIVAARAELLREHFNISGNRLKDMIYTYLPDAVDRPWRSEI</sequence>
<comment type="caution">
    <text evidence="1">The sequence shown here is derived from an EMBL/GenBank/DDBJ whole genome shotgun (WGS) entry which is preliminary data.</text>
</comment>
<evidence type="ECO:0000313" key="2">
    <source>
        <dbReference type="Proteomes" id="UP000644610"/>
    </source>
</evidence>
<dbReference type="AlphaFoldDB" id="A0A8J3XSM0"/>
<dbReference type="Proteomes" id="UP000644610">
    <property type="component" value="Unassembled WGS sequence"/>
</dbReference>